<dbReference type="InterPro" id="IPR036318">
    <property type="entry name" value="FAD-bd_PCMH-like_sf"/>
</dbReference>
<dbReference type="InterPro" id="IPR016167">
    <property type="entry name" value="FAD-bd_PCMH_sub1"/>
</dbReference>
<keyword evidence="3" id="KW-0472">Membrane</keyword>
<dbReference type="PROSITE" id="PS51387">
    <property type="entry name" value="FAD_PCMH"/>
    <property type="match status" value="1"/>
</dbReference>
<name>A0A6J4PW02_9BACT</name>
<keyword evidence="2" id="KW-0274">FAD</keyword>
<dbReference type="GO" id="GO:0016899">
    <property type="term" value="F:oxidoreductase activity, acting on the CH-OH group of donors, oxygen as acceptor"/>
    <property type="evidence" value="ECO:0007669"/>
    <property type="project" value="InterPro"/>
</dbReference>
<gene>
    <name evidence="5" type="ORF">AVDCRST_MAG74-3411</name>
</gene>
<dbReference type="InterPro" id="IPR010031">
    <property type="entry name" value="FAD_lactone_oxidase-like"/>
</dbReference>
<sequence>MNKANEIYVNDRHSKLNRTNVCEIVKPESAEDIQIAIKKAACSGKSISVAGGFHAMGGQQFLTGGVLFDLSKMNRVIKFEPKEKLIEIESGIKWDELVGYTVSVQTGTKNQVGIRQKQTGADRLSIGGAVSANIHGRGLQMKPFIDDVKSFRIVTGRGEVLNCSRCENSELFRLAVGGYGLFGIIASVTLRLTERRKVRRFVTIESVENLESLFADRIDRNFLYGDFQFAIAPESQDFLRTGVFSCYLPVSNETPIESCRELSNEDWKNLLLLAHVDKQKAFELYAAHYLATDGQIYWSDTHQLSVYLDDYHVELDRKLGAKNPGSEMITEIYVPLCAVPDFLKRVRADFWENKVELIYGTIRLIKKDDESFLAWARDDFACVIFNLHVERCFDKIEKAKTDFQRLIDRTIEFGGSFYLTYHRWATRQQITDCYSQFTDFLELKMKFDESEVFQSDWYRHFKKMFD</sequence>
<dbReference type="PANTHER" id="PTHR43762:SF1">
    <property type="entry name" value="D-ARABINONO-1,4-LACTONE OXIDASE"/>
    <property type="match status" value="1"/>
</dbReference>
<organism evidence="5">
    <name type="scientific">uncultured Pyrinomonadaceae bacterium</name>
    <dbReference type="NCBI Taxonomy" id="2283094"/>
    <lineage>
        <taxon>Bacteria</taxon>
        <taxon>Pseudomonadati</taxon>
        <taxon>Acidobacteriota</taxon>
        <taxon>Blastocatellia</taxon>
        <taxon>Blastocatellales</taxon>
        <taxon>Pyrinomonadaceae</taxon>
        <taxon>environmental samples</taxon>
    </lineage>
</organism>
<reference evidence="5" key="1">
    <citation type="submission" date="2020-02" db="EMBL/GenBank/DDBJ databases">
        <authorList>
            <person name="Meier V. D."/>
        </authorList>
    </citation>
    <scope>NUCLEOTIDE SEQUENCE</scope>
    <source>
        <strain evidence="5">AVDCRST_MAG74</strain>
    </source>
</reference>
<dbReference type="InterPro" id="IPR016164">
    <property type="entry name" value="FAD-linked_Oxase-like_C"/>
</dbReference>
<dbReference type="SUPFAM" id="SSF56176">
    <property type="entry name" value="FAD-binding/transporter-associated domain-like"/>
    <property type="match status" value="1"/>
</dbReference>
<dbReference type="InterPro" id="IPR006094">
    <property type="entry name" value="Oxid_FAD_bind_N"/>
</dbReference>
<evidence type="ECO:0000256" key="1">
    <source>
        <dbReference type="ARBA" id="ARBA00022630"/>
    </source>
</evidence>
<evidence type="ECO:0000256" key="3">
    <source>
        <dbReference type="SAM" id="Phobius"/>
    </source>
</evidence>
<dbReference type="SUPFAM" id="SSF55103">
    <property type="entry name" value="FAD-linked oxidases, C-terminal domain"/>
    <property type="match status" value="1"/>
</dbReference>
<dbReference type="PANTHER" id="PTHR43762">
    <property type="entry name" value="L-GULONOLACTONE OXIDASE"/>
    <property type="match status" value="1"/>
</dbReference>
<proteinExistence type="predicted"/>
<dbReference type="GO" id="GO:0071949">
    <property type="term" value="F:FAD binding"/>
    <property type="evidence" value="ECO:0007669"/>
    <property type="project" value="InterPro"/>
</dbReference>
<dbReference type="InterPro" id="IPR016169">
    <property type="entry name" value="FAD-bd_PCMH_sub2"/>
</dbReference>
<keyword evidence="3" id="KW-0812">Transmembrane</keyword>
<evidence type="ECO:0000313" key="5">
    <source>
        <dbReference type="EMBL" id="CAA9427097.1"/>
    </source>
</evidence>
<dbReference type="InterPro" id="IPR016166">
    <property type="entry name" value="FAD-bd_PCMH"/>
</dbReference>
<keyword evidence="1" id="KW-0285">Flavoprotein</keyword>
<feature type="domain" description="FAD-binding PCMH-type" evidence="4">
    <location>
        <begin position="17"/>
        <end position="195"/>
    </location>
</feature>
<evidence type="ECO:0000259" key="4">
    <source>
        <dbReference type="PROSITE" id="PS51387"/>
    </source>
</evidence>
<keyword evidence="3" id="KW-1133">Transmembrane helix</keyword>
<dbReference type="Pfam" id="PF01565">
    <property type="entry name" value="FAD_binding_4"/>
    <property type="match status" value="1"/>
</dbReference>
<protein>
    <recommendedName>
        <fullName evidence="4">FAD-binding PCMH-type domain-containing protein</fullName>
    </recommendedName>
</protein>
<accession>A0A6J4PW02</accession>
<dbReference type="Gene3D" id="3.30.43.10">
    <property type="entry name" value="Uridine Diphospho-n-acetylenolpyruvylglucosamine Reductase, domain 2"/>
    <property type="match status" value="1"/>
</dbReference>
<dbReference type="EMBL" id="CADCUR010000291">
    <property type="protein sequence ID" value="CAA9427097.1"/>
    <property type="molecule type" value="Genomic_DNA"/>
</dbReference>
<dbReference type="Gene3D" id="3.30.465.10">
    <property type="match status" value="1"/>
</dbReference>
<dbReference type="AlphaFoldDB" id="A0A6J4PW02"/>
<evidence type="ECO:0000256" key="2">
    <source>
        <dbReference type="ARBA" id="ARBA00022827"/>
    </source>
</evidence>
<feature type="transmembrane region" description="Helical" evidence="3">
    <location>
        <begin position="171"/>
        <end position="190"/>
    </location>
</feature>